<dbReference type="GeneTree" id="ENSGT00390000001063"/>
<reference evidence="1" key="2">
    <citation type="submission" date="2025-08" db="UniProtKB">
        <authorList>
            <consortium name="Ensembl"/>
        </authorList>
    </citation>
    <scope>IDENTIFICATION</scope>
</reference>
<accession>H9GKH6</accession>
<dbReference type="OrthoDB" id="406368at2759"/>
<dbReference type="HOGENOM" id="CLU_040300_1_0_1"/>
<proteinExistence type="predicted"/>
<sequence length="589" mass="66098">MYDRAPRALTSTLGCTRSHLGPGYYDLPSQSRPLRDGFAPFLSLASRGLQTVIQNDEDDIPGPGHYDINRSQKAIKGGGSLQNKEKRFREIRTHTPGPGTYGEYHSMAQDIIKPKRSAHVTAAQKLANSIKIFRKTDAPSIPSQGQGYGYEELDDGTLIRHNPPSRDSTLGPAYYQMNSDETYPTMKYKGVHFGNLTEKRYEFRIHDGPGPGDYDLIPENVAHYENVNIKKEDQKKHDLRVPRYHEVIVLQEEKKGVPGPGQYDIRGQFGKGSSTAQSEFRRAPFLSLSQRFAPVKSATPAPGTYNETRWALESLNKAGKTKNIPFGHTSVRFTQDYRLQKSPGPAFYNILNYRIATEKCKKANLEKKKKGAFGSSVPRLLYLVKREAFSTPGPADYQAKETTEEPHKKKKQLSVFVSATGRIPEINKDAPPPGSYDVQKSYEKSQCKTEYLPPRTLMAKKRHTSFLSGTFRERVSRTEMNLPGPGAYNPEMYHSIAKPSSGVAVWVSRVDRFKDAKDDFPGPGAYELSPLLRDTVLKKTYNITLNNPLLIQAYNSAFRYVPVRSNLLCGLCTPNDPDPKKPNEVVNKS</sequence>
<dbReference type="GeneID" id="100557383"/>
<dbReference type="Bgee" id="ENSACAG00000013966">
    <property type="expression patterns" value="Expressed in testis and 9 other cell types or tissues"/>
</dbReference>
<dbReference type="CTD" id="285555"/>
<gene>
    <name evidence="1" type="primary">STPG2</name>
</gene>
<evidence type="ECO:0000313" key="1">
    <source>
        <dbReference type="Ensembl" id="ENSACAP00000013703.3"/>
    </source>
</evidence>
<protein>
    <submittedName>
        <fullName evidence="1">Sperm tail PG-rich repeat containing 2</fullName>
    </submittedName>
</protein>
<organism evidence="1 2">
    <name type="scientific">Anolis carolinensis</name>
    <name type="common">Green anole</name>
    <name type="synonym">American chameleon</name>
    <dbReference type="NCBI Taxonomy" id="28377"/>
    <lineage>
        <taxon>Eukaryota</taxon>
        <taxon>Metazoa</taxon>
        <taxon>Chordata</taxon>
        <taxon>Craniata</taxon>
        <taxon>Vertebrata</taxon>
        <taxon>Euteleostomi</taxon>
        <taxon>Lepidosauria</taxon>
        <taxon>Squamata</taxon>
        <taxon>Bifurcata</taxon>
        <taxon>Unidentata</taxon>
        <taxon>Episquamata</taxon>
        <taxon>Toxicofera</taxon>
        <taxon>Iguania</taxon>
        <taxon>Dactyloidae</taxon>
        <taxon>Anolis</taxon>
    </lineage>
</organism>
<evidence type="ECO:0000313" key="2">
    <source>
        <dbReference type="Proteomes" id="UP000001646"/>
    </source>
</evidence>
<reference evidence="1" key="3">
    <citation type="submission" date="2025-09" db="UniProtKB">
        <authorList>
            <consortium name="Ensembl"/>
        </authorList>
    </citation>
    <scope>IDENTIFICATION</scope>
</reference>
<reference evidence="1" key="1">
    <citation type="submission" date="2009-12" db="EMBL/GenBank/DDBJ databases">
        <title>The Genome Sequence of Anolis carolinensis (Green Anole Lizard).</title>
        <authorList>
            <consortium name="The Genome Sequencing Platform"/>
            <person name="Di Palma F."/>
            <person name="Alfoldi J."/>
            <person name="Heiman D."/>
            <person name="Young S."/>
            <person name="Grabherr M."/>
            <person name="Johnson J."/>
            <person name="Lander E.S."/>
            <person name="Lindblad-Toh K."/>
        </authorList>
    </citation>
    <scope>NUCLEOTIDE SEQUENCE [LARGE SCALE GENOMIC DNA]</scope>
    <source>
        <strain evidence="1">JBL SC #1</strain>
    </source>
</reference>
<dbReference type="InterPro" id="IPR010736">
    <property type="entry name" value="SHIPPO-rpt"/>
</dbReference>
<name>H9GKH6_ANOCA</name>
<dbReference type="Ensembl" id="ENSACAT00000013984.4">
    <property type="protein sequence ID" value="ENSACAP00000013703.3"/>
    <property type="gene ID" value="ENSACAG00000013966.4"/>
</dbReference>
<dbReference type="InterPro" id="IPR051291">
    <property type="entry name" value="CIMAP"/>
</dbReference>
<keyword evidence="2" id="KW-1185">Reference proteome</keyword>
<dbReference type="AlphaFoldDB" id="H9GKH6"/>
<dbReference type="RefSeq" id="XP_008116094.1">
    <property type="nucleotide sequence ID" value="XM_008117887.2"/>
</dbReference>
<dbReference type="Proteomes" id="UP000001646">
    <property type="component" value="Unplaced"/>
</dbReference>
<dbReference type="InParanoid" id="H9GKH6"/>
<dbReference type="KEGG" id="acs:100557383"/>
<dbReference type="PANTHER" id="PTHR21580">
    <property type="entry name" value="SHIPPO-1-RELATED"/>
    <property type="match status" value="1"/>
</dbReference>
<dbReference type="PANTHER" id="PTHR21580:SF60">
    <property type="entry name" value="SPERM-TAIL PG-RICH REPEAT-CONTAINING PROTEIN 2"/>
    <property type="match status" value="1"/>
</dbReference>
<dbReference type="STRING" id="28377.ENSACAP00000013703"/>
<dbReference type="Pfam" id="PF07004">
    <property type="entry name" value="SHIPPO-rpt"/>
    <property type="match status" value="4"/>
</dbReference>
<dbReference type="eggNOG" id="ENOG502QT7V">
    <property type="taxonomic scope" value="Eukaryota"/>
</dbReference>